<gene>
    <name evidence="1" type="ORF">OIU79_021616</name>
</gene>
<reference evidence="1" key="1">
    <citation type="submission" date="2022-11" db="EMBL/GenBank/DDBJ databases">
        <authorList>
            <person name="Hyden B.L."/>
            <person name="Feng K."/>
            <person name="Yates T."/>
            <person name="Jawdy S."/>
            <person name="Smart L.B."/>
            <person name="Muchero W."/>
        </authorList>
    </citation>
    <scope>NUCLEOTIDE SEQUENCE</scope>
    <source>
        <tissue evidence="1">Shoot tip</tissue>
    </source>
</reference>
<dbReference type="EMBL" id="JAPFFK010000004">
    <property type="protein sequence ID" value="KAJ6765453.1"/>
    <property type="molecule type" value="Genomic_DNA"/>
</dbReference>
<name>A0A9Q0WEW6_SALPP</name>
<evidence type="ECO:0000313" key="1">
    <source>
        <dbReference type="EMBL" id="KAJ6765453.1"/>
    </source>
</evidence>
<sequence length="18" mass="2300">MEAKNRERKRTQEHILIF</sequence>
<organism evidence="1 2">
    <name type="scientific">Salix purpurea</name>
    <name type="common">Purple osier willow</name>
    <dbReference type="NCBI Taxonomy" id="77065"/>
    <lineage>
        <taxon>Eukaryota</taxon>
        <taxon>Viridiplantae</taxon>
        <taxon>Streptophyta</taxon>
        <taxon>Embryophyta</taxon>
        <taxon>Tracheophyta</taxon>
        <taxon>Spermatophyta</taxon>
        <taxon>Magnoliopsida</taxon>
        <taxon>eudicotyledons</taxon>
        <taxon>Gunneridae</taxon>
        <taxon>Pentapetalae</taxon>
        <taxon>rosids</taxon>
        <taxon>fabids</taxon>
        <taxon>Malpighiales</taxon>
        <taxon>Salicaceae</taxon>
        <taxon>Saliceae</taxon>
        <taxon>Salix</taxon>
    </lineage>
</organism>
<reference evidence="1" key="2">
    <citation type="journal article" date="2023" name="Int. J. Mol. Sci.">
        <title>De Novo Assembly and Annotation of 11 Diverse Shrub Willow (Salix) Genomes Reveals Novel Gene Organization in Sex-Linked Regions.</title>
        <authorList>
            <person name="Hyden B."/>
            <person name="Feng K."/>
            <person name="Yates T.B."/>
            <person name="Jawdy S."/>
            <person name="Cereghino C."/>
            <person name="Smart L.B."/>
            <person name="Muchero W."/>
        </authorList>
    </citation>
    <scope>NUCLEOTIDE SEQUENCE</scope>
    <source>
        <tissue evidence="1">Shoot tip</tissue>
    </source>
</reference>
<protein>
    <submittedName>
        <fullName evidence="1">Uncharacterized protein</fullName>
    </submittedName>
</protein>
<keyword evidence="2" id="KW-1185">Reference proteome</keyword>
<evidence type="ECO:0000313" key="2">
    <source>
        <dbReference type="Proteomes" id="UP001151532"/>
    </source>
</evidence>
<feature type="non-terminal residue" evidence="1">
    <location>
        <position position="18"/>
    </location>
</feature>
<dbReference type="AlphaFoldDB" id="A0A9Q0WEW6"/>
<proteinExistence type="predicted"/>
<dbReference type="Proteomes" id="UP001151532">
    <property type="component" value="Chromosome 4"/>
</dbReference>
<comment type="caution">
    <text evidence="1">The sequence shown here is derived from an EMBL/GenBank/DDBJ whole genome shotgun (WGS) entry which is preliminary data.</text>
</comment>
<accession>A0A9Q0WEW6</accession>